<keyword evidence="3" id="KW-1185">Reference proteome</keyword>
<dbReference type="EMBL" id="CP148074">
    <property type="protein sequence ID" value="WXL24347.1"/>
    <property type="molecule type" value="Genomic_DNA"/>
</dbReference>
<organism evidence="2 3">
    <name type="scientific">Ectopseudomonas mendocina</name>
    <name type="common">Pseudomonas mendocina</name>
    <dbReference type="NCBI Taxonomy" id="300"/>
    <lineage>
        <taxon>Bacteria</taxon>
        <taxon>Pseudomonadati</taxon>
        <taxon>Pseudomonadota</taxon>
        <taxon>Gammaproteobacteria</taxon>
        <taxon>Pseudomonadales</taxon>
        <taxon>Pseudomonadaceae</taxon>
        <taxon>Ectopseudomonas</taxon>
    </lineage>
</organism>
<reference evidence="2 3" key="1">
    <citation type="submission" date="2024-03" db="EMBL/GenBank/DDBJ databases">
        <title>Complete genome of BD2.</title>
        <authorList>
            <person name="Cao G."/>
        </authorList>
    </citation>
    <scope>NUCLEOTIDE SEQUENCE [LARGE SCALE GENOMIC DNA]</scope>
    <source>
        <strain evidence="2 3">BD2</strain>
    </source>
</reference>
<feature type="transmembrane region" description="Helical" evidence="1">
    <location>
        <begin position="72"/>
        <end position="91"/>
    </location>
</feature>
<feature type="transmembrane region" description="Helical" evidence="1">
    <location>
        <begin position="44"/>
        <end position="65"/>
    </location>
</feature>
<dbReference type="Proteomes" id="UP001476583">
    <property type="component" value="Chromosome"/>
</dbReference>
<evidence type="ECO:0000313" key="3">
    <source>
        <dbReference type="Proteomes" id="UP001476583"/>
    </source>
</evidence>
<evidence type="ECO:0000313" key="2">
    <source>
        <dbReference type="EMBL" id="WXL24347.1"/>
    </source>
</evidence>
<protein>
    <submittedName>
        <fullName evidence="2">Iron transporter</fullName>
    </submittedName>
</protein>
<proteinExistence type="predicted"/>
<evidence type="ECO:0000256" key="1">
    <source>
        <dbReference type="SAM" id="Phobius"/>
    </source>
</evidence>
<accession>A0ABZ2RBM3</accession>
<sequence>MARISSSSQVLIARCLLAVLGGYLFTYTASAALARVLPVKPTEAVVISALLSFVVYLGFIIWSFVEARVSRVAMGVALSVPLAVIGFWPQLMERLA</sequence>
<keyword evidence="1" id="KW-1133">Transmembrane helix</keyword>
<name>A0ABZ2RBM3_ECTME</name>
<gene>
    <name evidence="2" type="ORF">WG219_13540</name>
</gene>
<keyword evidence="1" id="KW-0472">Membrane</keyword>
<keyword evidence="1" id="KW-0812">Transmembrane</keyword>